<dbReference type="InterPro" id="IPR046863">
    <property type="entry name" value="MbnP-like_dom"/>
</dbReference>
<dbReference type="RefSeq" id="WP_395417010.1">
    <property type="nucleotide sequence ID" value="NZ_JBIPKE010000015.1"/>
</dbReference>
<evidence type="ECO:0000259" key="1">
    <source>
        <dbReference type="Pfam" id="PF20243"/>
    </source>
</evidence>
<proteinExistence type="predicted"/>
<dbReference type="Pfam" id="PF20243">
    <property type="entry name" value="MbnP"/>
    <property type="match status" value="1"/>
</dbReference>
<reference evidence="2 3" key="1">
    <citation type="journal article" date="2013" name="Int. J. Syst. Evol. Microbiol.">
        <title>Marinoscillum luteum sp. nov., isolated from marine sediment.</title>
        <authorList>
            <person name="Cha I.T."/>
            <person name="Park S.J."/>
            <person name="Kim S.J."/>
            <person name="Kim J.G."/>
            <person name="Jung M.Y."/>
            <person name="Shin K.S."/>
            <person name="Kwon K.K."/>
            <person name="Yang S.H."/>
            <person name="Seo Y.S."/>
            <person name="Rhee S.K."/>
        </authorList>
    </citation>
    <scope>NUCLEOTIDE SEQUENCE [LARGE SCALE GENOMIC DNA]</scope>
    <source>
        <strain evidence="2 3">KCTC 23939</strain>
    </source>
</reference>
<keyword evidence="3" id="KW-1185">Reference proteome</keyword>
<dbReference type="Proteomes" id="UP001610063">
    <property type="component" value="Unassembled WGS sequence"/>
</dbReference>
<dbReference type="EMBL" id="JBIPKE010000015">
    <property type="protein sequence ID" value="MFH6983447.1"/>
    <property type="molecule type" value="Genomic_DNA"/>
</dbReference>
<feature type="domain" description="Copper-binding protein MbnP-like" evidence="1">
    <location>
        <begin position="23"/>
        <end position="250"/>
    </location>
</feature>
<gene>
    <name evidence="2" type="ORF">ACHKAR_08365</name>
</gene>
<organism evidence="2 3">
    <name type="scientific">Marinoscillum luteum</name>
    <dbReference type="NCBI Taxonomy" id="861051"/>
    <lineage>
        <taxon>Bacteria</taxon>
        <taxon>Pseudomonadati</taxon>
        <taxon>Bacteroidota</taxon>
        <taxon>Cytophagia</taxon>
        <taxon>Cytophagales</taxon>
        <taxon>Reichenbachiellaceae</taxon>
        <taxon>Marinoscillum</taxon>
    </lineage>
</organism>
<evidence type="ECO:0000313" key="2">
    <source>
        <dbReference type="EMBL" id="MFH6983447.1"/>
    </source>
</evidence>
<comment type="caution">
    <text evidence="2">The sequence shown here is derived from an EMBL/GenBank/DDBJ whole genome shotgun (WGS) entry which is preliminary data.</text>
</comment>
<accession>A0ABW7N760</accession>
<name>A0ABW7N760_9BACT</name>
<protein>
    <submittedName>
        <fullName evidence="2">MbnP family protein</fullName>
    </submittedName>
</protein>
<evidence type="ECO:0000313" key="3">
    <source>
        <dbReference type="Proteomes" id="UP001610063"/>
    </source>
</evidence>
<sequence>MISLTTLLWSCGSDDEVNPDEFGTFQLYFENKVGANSITLRAPGSTDYDYETSDGEPFNLSSLGYYVSKITLEGPNGEYFQDEISVNADEAKGYYLLKESNSISRNILLEKVPAGTYDRITFTIGVEEDGMKEGAAGGVLDPAAGAWFWNWNAGYIGLMMEGTAEHSGQAYVDHGNGVEVLEKTFGFHVGGWKDVTDNENFVNNIKTITLEFGTTVTVNPHLSPLAHLITDVLKVLDGAEVDFSTTYSIHSPKGGKVLADQLLNAFSVHHVHQSTSSHD</sequence>